<keyword evidence="7 9" id="KW-0472">Membrane</keyword>
<name>A0A060HR14_RHIET</name>
<evidence type="ECO:0000256" key="9">
    <source>
        <dbReference type="SAM" id="Phobius"/>
    </source>
</evidence>
<dbReference type="EMBL" id="CP006986">
    <property type="protein sequence ID" value="AIC25273.1"/>
    <property type="molecule type" value="Genomic_DNA"/>
</dbReference>
<dbReference type="Proteomes" id="UP000027180">
    <property type="component" value="Chromosome"/>
</dbReference>
<dbReference type="KEGG" id="rei:IE4771_CH00098"/>
<gene>
    <name evidence="10" type="ORF">IE4771_CH00098</name>
</gene>
<evidence type="ECO:0000256" key="6">
    <source>
        <dbReference type="ARBA" id="ARBA00022989"/>
    </source>
</evidence>
<organism evidence="10 11">
    <name type="scientific">Rhizobium etli bv. mimosae str. IE4771</name>
    <dbReference type="NCBI Taxonomy" id="1432050"/>
    <lineage>
        <taxon>Bacteria</taxon>
        <taxon>Pseudomonadati</taxon>
        <taxon>Pseudomonadota</taxon>
        <taxon>Alphaproteobacteria</taxon>
        <taxon>Hyphomicrobiales</taxon>
        <taxon>Rhizobiaceae</taxon>
        <taxon>Rhizobium/Agrobacterium group</taxon>
        <taxon>Rhizobium</taxon>
    </lineage>
</organism>
<evidence type="ECO:0000256" key="8">
    <source>
        <dbReference type="ARBA" id="ARBA00037998"/>
    </source>
</evidence>
<feature type="transmembrane region" description="Helical" evidence="9">
    <location>
        <begin position="263"/>
        <end position="282"/>
    </location>
</feature>
<evidence type="ECO:0000256" key="4">
    <source>
        <dbReference type="ARBA" id="ARBA00022692"/>
    </source>
</evidence>
<comment type="subcellular location">
    <subcellularLocation>
        <location evidence="1">Cell membrane</location>
        <topology evidence="1">Multi-pass membrane protein</topology>
    </subcellularLocation>
</comment>
<feature type="transmembrane region" description="Helical" evidence="9">
    <location>
        <begin position="143"/>
        <end position="160"/>
    </location>
</feature>
<evidence type="ECO:0000256" key="1">
    <source>
        <dbReference type="ARBA" id="ARBA00004651"/>
    </source>
</evidence>
<dbReference type="RefSeq" id="WP_038686004.1">
    <property type="nucleotide sequence ID" value="NZ_CP006986.1"/>
</dbReference>
<proteinExistence type="inferred from homology"/>
<dbReference type="GO" id="GO:0005886">
    <property type="term" value="C:plasma membrane"/>
    <property type="evidence" value="ECO:0007669"/>
    <property type="project" value="UniProtKB-SubCell"/>
</dbReference>
<evidence type="ECO:0000313" key="11">
    <source>
        <dbReference type="Proteomes" id="UP000027180"/>
    </source>
</evidence>
<reference evidence="10 11" key="1">
    <citation type="submission" date="2013-12" db="EMBL/GenBank/DDBJ databases">
        <title>Complete genome sequence of Rhizobium etli bv. mimosae IE4771.</title>
        <authorList>
            <person name="Bustos P."/>
            <person name="Santamaria R.I."/>
            <person name="Lozano L."/>
            <person name="Ormeno-Orrillo E."/>
            <person name="Rogel M.A."/>
            <person name="Romero D."/>
            <person name="Cevallos M.A."/>
            <person name="Martinez-Romero E."/>
            <person name="Gonzalez V."/>
        </authorList>
    </citation>
    <scope>NUCLEOTIDE SEQUENCE [LARGE SCALE GENOMIC DNA]</scope>
    <source>
        <strain evidence="10 11">IE4771</strain>
    </source>
</reference>
<dbReference type="InterPro" id="IPR052157">
    <property type="entry name" value="BCAA_transport_permease"/>
</dbReference>
<protein>
    <submittedName>
        <fullName evidence="10">Branched-chain amino acid ABC transporter permease protein</fullName>
    </submittedName>
</protein>
<dbReference type="OrthoDB" id="9779023at2"/>
<feature type="transmembrane region" description="Helical" evidence="9">
    <location>
        <begin position="225"/>
        <end position="251"/>
    </location>
</feature>
<keyword evidence="6 9" id="KW-1133">Transmembrane helix</keyword>
<keyword evidence="3" id="KW-1003">Cell membrane</keyword>
<keyword evidence="5" id="KW-0029">Amino-acid transport</keyword>
<evidence type="ECO:0000256" key="3">
    <source>
        <dbReference type="ARBA" id="ARBA00022475"/>
    </source>
</evidence>
<dbReference type="HOGENOM" id="CLU_039929_1_1_5"/>
<dbReference type="CDD" id="cd06582">
    <property type="entry name" value="TM_PBP1_LivH_like"/>
    <property type="match status" value="1"/>
</dbReference>
<evidence type="ECO:0000256" key="7">
    <source>
        <dbReference type="ARBA" id="ARBA00023136"/>
    </source>
</evidence>
<dbReference type="GO" id="GO:0006865">
    <property type="term" value="P:amino acid transport"/>
    <property type="evidence" value="ECO:0007669"/>
    <property type="project" value="UniProtKB-KW"/>
</dbReference>
<dbReference type="PANTHER" id="PTHR11795">
    <property type="entry name" value="BRANCHED-CHAIN AMINO ACID TRANSPORT SYSTEM PERMEASE PROTEIN LIVH"/>
    <property type="match status" value="1"/>
</dbReference>
<feature type="transmembrane region" description="Helical" evidence="9">
    <location>
        <begin position="190"/>
        <end position="213"/>
    </location>
</feature>
<sequence length="292" mass="31088">MSQFLQVLLSGLATGSIYALVAIGFTLVWQAAQTVNFAQGEFVMLPAFFVLACMSILGMPFWAALLAGLILSVVILGILFKKLMVEPILPHGGITLIIATMALGILLKESVKEFYSAEAQPFPAMFPNDPIDVFGAVLSMQDILNLVLCLGIVVLLTLFLNRTRTGRCMQATAQNPAVAEILGVNVKRMILYTFLINAALAALASYLITPVYLAKFSNGETLGLIAFIAAIVGGFNQIRGALVGGLLIGVLDNLTAAYVTAQYRAALPLVLLIVIILVRPQGIMGTSEGRAV</sequence>
<evidence type="ECO:0000313" key="10">
    <source>
        <dbReference type="EMBL" id="AIC25273.1"/>
    </source>
</evidence>
<dbReference type="InterPro" id="IPR001851">
    <property type="entry name" value="ABC_transp_permease"/>
</dbReference>
<dbReference type="GO" id="GO:0022857">
    <property type="term" value="F:transmembrane transporter activity"/>
    <property type="evidence" value="ECO:0007669"/>
    <property type="project" value="InterPro"/>
</dbReference>
<keyword evidence="4 9" id="KW-0812">Transmembrane</keyword>
<dbReference type="Pfam" id="PF02653">
    <property type="entry name" value="BPD_transp_2"/>
    <property type="match status" value="1"/>
</dbReference>
<keyword evidence="2" id="KW-0813">Transport</keyword>
<feature type="transmembrane region" description="Helical" evidence="9">
    <location>
        <begin position="88"/>
        <end position="107"/>
    </location>
</feature>
<accession>A0A060HR14</accession>
<comment type="similarity">
    <text evidence="8">Belongs to the binding-protein-dependent transport system permease family. LivHM subfamily.</text>
</comment>
<dbReference type="AlphaFoldDB" id="A0A060HR14"/>
<evidence type="ECO:0000256" key="5">
    <source>
        <dbReference type="ARBA" id="ARBA00022970"/>
    </source>
</evidence>
<dbReference type="PANTHER" id="PTHR11795:SF450">
    <property type="entry name" value="ABC TRANSPORTER PERMEASE PROTEIN"/>
    <property type="match status" value="1"/>
</dbReference>
<evidence type="ECO:0000256" key="2">
    <source>
        <dbReference type="ARBA" id="ARBA00022448"/>
    </source>
</evidence>
<feature type="transmembrane region" description="Helical" evidence="9">
    <location>
        <begin position="43"/>
        <end position="76"/>
    </location>
</feature>